<dbReference type="Proteomes" id="UP000267096">
    <property type="component" value="Unassembled WGS sequence"/>
</dbReference>
<evidence type="ECO:0000313" key="6">
    <source>
        <dbReference type="WBParaSite" id="ASIM_0001172401-mRNA-1"/>
    </source>
</evidence>
<sequence>MFALRFWAELFQLSSDRSQWTILYPSLLSVTVTEVSRKRHTVHVTATCDSRVIVDHILDSSSQVTRVSSCFAYWRHQGETFGVNVVSAEDCDRFCELSMDSNRFIKFASTSQQTSSFHVVAAKLSQIFEVQKGVIKHIQTSFTDCVIRLSNNTAVVRVNGKDFSLNLLESVMVVGEMKHRLYISEPGGAFAVECDCAKTLRSLLINLLTISSYLISNSNNLPNAAHYLQRQITKLNEKIASVRFIFVLMRSLTALQPECELARDLNEELEMAHLRLFALKYRLAAICDVSFPTPSVSLRSQCPQLIKISRKMCLCFKANCREAVIKGQLSSGLIFGGSYRRAQLLGAVELLSKISLRTLRHLSSFSGAAVCSLHLHFLCKSRFQISKRSSCSRDELALNVLALHTELMQHANVSVVLPSGAVVNIDEPAENVDAILAKVCKELGLSADKHCILREGRHRVRLVQCEYRIEKIGRSLGLTICARQTDGTVKAEVRAVRDGTTAVEVGDKVISVDDRPIDQLKTAEEVEALLQSASSLVLRRSKFQQTKINTNINDDNKCHTAIAKKASSMDRISEPPTSAILHNNWQAESTRSSPSRNSNVNLTKNVNVMSHSACERISRADTKRHSPVDVSLNAIHFSTSAEEQLFKTINELVNTEKNFVKDVQKLVAQYLKPLNLTILETADRLLRIQSSFLCSLLDAAGDVVHSPSTSQQQLRDSLIRISALFVNKCSKFKIYSEYSAAYLRFQQNEKEKNDIETKLDKMNVSGEQSESAQSLLIKPIQRVLKYPLFLQQMCDNCVCGSVERQQGEQALARMHALAEYVNEMQRLNEQYGSVIEEISSKNSAMLRMNFSQLLMFAHVNWLNCYENRSRPVSCVAFVFTSLILILCPTLYKSKARVYRILPIAEIEVNESDANSTQSQFLFVLIHVGSPREPVYHLCCCQAEVKNQFIKSIRKAAASLTKEQRRPLSGSSQSDGGYSSERHPP</sequence>
<feature type="compositionally biased region" description="Low complexity" evidence="1">
    <location>
        <begin position="968"/>
        <end position="978"/>
    </location>
</feature>
<feature type="domain" description="DH" evidence="2">
    <location>
        <begin position="644"/>
        <end position="824"/>
    </location>
</feature>
<feature type="region of interest" description="Disordered" evidence="1">
    <location>
        <begin position="958"/>
        <end position="984"/>
    </location>
</feature>
<dbReference type="PROSITE" id="PS50106">
    <property type="entry name" value="PDZ"/>
    <property type="match status" value="1"/>
</dbReference>
<feature type="domain" description="PDZ" evidence="3">
    <location>
        <begin position="466"/>
        <end position="544"/>
    </location>
</feature>
<dbReference type="InterPro" id="IPR011993">
    <property type="entry name" value="PH-like_dom_sf"/>
</dbReference>
<dbReference type="SMART" id="SM00325">
    <property type="entry name" value="RhoGEF"/>
    <property type="match status" value="1"/>
</dbReference>
<dbReference type="PANTHER" id="PTHR46001:SF3">
    <property type="entry name" value="PROTEIN STILL LIFE, ISOFORM SIF TYPE 1"/>
    <property type="match status" value="1"/>
</dbReference>
<reference evidence="6" key="1">
    <citation type="submission" date="2016-04" db="UniProtKB">
        <authorList>
            <consortium name="WormBaseParasite"/>
        </authorList>
    </citation>
    <scope>IDENTIFICATION</scope>
</reference>
<gene>
    <name evidence="4" type="ORF">ASIM_LOCUS11190</name>
</gene>
<evidence type="ECO:0000313" key="5">
    <source>
        <dbReference type="Proteomes" id="UP000267096"/>
    </source>
</evidence>
<dbReference type="OrthoDB" id="1594986at2759"/>
<dbReference type="SUPFAM" id="SSF50729">
    <property type="entry name" value="PH domain-like"/>
    <property type="match status" value="2"/>
</dbReference>
<dbReference type="EMBL" id="UYRR01031047">
    <property type="protein sequence ID" value="VDK44542.1"/>
    <property type="molecule type" value="Genomic_DNA"/>
</dbReference>
<dbReference type="GO" id="GO:0007264">
    <property type="term" value="P:small GTPase-mediated signal transduction"/>
    <property type="evidence" value="ECO:0007669"/>
    <property type="project" value="InterPro"/>
</dbReference>
<dbReference type="Gene3D" id="2.30.29.30">
    <property type="entry name" value="Pleckstrin-homology domain (PH domain)/Phosphotyrosine-binding domain (PTB)"/>
    <property type="match status" value="2"/>
</dbReference>
<dbReference type="SUPFAM" id="SSF48065">
    <property type="entry name" value="DBL homology domain (DH-domain)"/>
    <property type="match status" value="1"/>
</dbReference>
<accession>A0A158PND3</accession>
<protein>
    <submittedName>
        <fullName evidence="6">Protein still life (inferred by orthology to a D. melanogaster protein)</fullName>
    </submittedName>
</protein>
<dbReference type="InterPro" id="IPR035899">
    <property type="entry name" value="DBL_dom_sf"/>
</dbReference>
<name>A0A158PND3_ANISI</name>
<dbReference type="WBParaSite" id="ASIM_0001172401-mRNA-1">
    <property type="protein sequence ID" value="ASIM_0001172401-mRNA-1"/>
    <property type="gene ID" value="ASIM_0001172401"/>
</dbReference>
<dbReference type="InterPro" id="IPR000219">
    <property type="entry name" value="DH_dom"/>
</dbReference>
<dbReference type="PROSITE" id="PS50010">
    <property type="entry name" value="DH_2"/>
    <property type="match status" value="1"/>
</dbReference>
<evidence type="ECO:0000313" key="4">
    <source>
        <dbReference type="EMBL" id="VDK44542.1"/>
    </source>
</evidence>
<dbReference type="Gene3D" id="1.20.900.10">
    <property type="entry name" value="Dbl homology (DH) domain"/>
    <property type="match status" value="1"/>
</dbReference>
<keyword evidence="5" id="KW-1185">Reference proteome</keyword>
<dbReference type="InterPro" id="IPR055230">
    <property type="entry name" value="PH_Tiam1/2"/>
</dbReference>
<evidence type="ECO:0000259" key="2">
    <source>
        <dbReference type="PROSITE" id="PS50010"/>
    </source>
</evidence>
<dbReference type="SUPFAM" id="SSF50156">
    <property type="entry name" value="PDZ domain-like"/>
    <property type="match status" value="1"/>
</dbReference>
<dbReference type="InterPro" id="IPR036034">
    <property type="entry name" value="PDZ_sf"/>
</dbReference>
<dbReference type="InterPro" id="IPR001478">
    <property type="entry name" value="PDZ"/>
</dbReference>
<dbReference type="Pfam" id="PF00621">
    <property type="entry name" value="RhoGEF"/>
    <property type="match status" value="1"/>
</dbReference>
<organism evidence="6">
    <name type="scientific">Anisakis simplex</name>
    <name type="common">Herring worm</name>
    <dbReference type="NCBI Taxonomy" id="6269"/>
    <lineage>
        <taxon>Eukaryota</taxon>
        <taxon>Metazoa</taxon>
        <taxon>Ecdysozoa</taxon>
        <taxon>Nematoda</taxon>
        <taxon>Chromadorea</taxon>
        <taxon>Rhabditida</taxon>
        <taxon>Spirurina</taxon>
        <taxon>Ascaridomorpha</taxon>
        <taxon>Ascaridoidea</taxon>
        <taxon>Anisakidae</taxon>
        <taxon>Anisakis</taxon>
        <taxon>Anisakis simplex complex</taxon>
    </lineage>
</organism>
<dbReference type="InterPro" id="IPR043537">
    <property type="entry name" value="Tiam1/Tiam2/Sif"/>
</dbReference>
<dbReference type="GO" id="GO:0005085">
    <property type="term" value="F:guanyl-nucleotide exchange factor activity"/>
    <property type="evidence" value="ECO:0007669"/>
    <property type="project" value="InterPro"/>
</dbReference>
<evidence type="ECO:0000256" key="1">
    <source>
        <dbReference type="SAM" id="MobiDB-lite"/>
    </source>
</evidence>
<proteinExistence type="predicted"/>
<reference evidence="4 5" key="2">
    <citation type="submission" date="2018-11" db="EMBL/GenBank/DDBJ databases">
        <authorList>
            <consortium name="Pathogen Informatics"/>
        </authorList>
    </citation>
    <scope>NUCLEOTIDE SEQUENCE [LARGE SCALE GENOMIC DNA]</scope>
</reference>
<evidence type="ECO:0000259" key="3">
    <source>
        <dbReference type="PROSITE" id="PS50106"/>
    </source>
</evidence>
<dbReference type="Pfam" id="PF23014">
    <property type="entry name" value="PH_Tiam1"/>
    <property type="match status" value="1"/>
</dbReference>
<dbReference type="PANTHER" id="PTHR46001">
    <property type="entry name" value="TIAM (MAMMALIAN TUMOR INVASION AND METASTASIS FACTOR) HOMOLOG"/>
    <property type="match status" value="1"/>
</dbReference>
<dbReference type="AlphaFoldDB" id="A0A158PND3"/>